<dbReference type="InterPro" id="IPR014717">
    <property type="entry name" value="Transl_elong_EF1B/ribsomal_bS6"/>
</dbReference>
<comment type="caution">
    <text evidence="1">The sequence shown here is derived from an EMBL/GenBank/DDBJ whole genome shotgun (WGS) entry which is preliminary data.</text>
</comment>
<evidence type="ECO:0008006" key="2">
    <source>
        <dbReference type="Google" id="ProtNLM"/>
    </source>
</evidence>
<dbReference type="Gene3D" id="3.30.70.60">
    <property type="match status" value="1"/>
</dbReference>
<evidence type="ECO:0000313" key="1">
    <source>
        <dbReference type="EMBL" id="CBH74708.1"/>
    </source>
</evidence>
<name>E6PE23_9ZZZZ</name>
<dbReference type="EMBL" id="CABL01000002">
    <property type="protein sequence ID" value="CBH74708.1"/>
    <property type="molecule type" value="Genomic_DNA"/>
</dbReference>
<reference evidence="1" key="1">
    <citation type="submission" date="2009-10" db="EMBL/GenBank/DDBJ databases">
        <title>Diversity of trophic interactions inside an arsenic-rich microbial ecosystem.</title>
        <authorList>
            <person name="Bertin P.N."/>
            <person name="Heinrich-Salmeron A."/>
            <person name="Pelletier E."/>
            <person name="Goulhen-Chollet F."/>
            <person name="Arsene-Ploetze F."/>
            <person name="Gallien S."/>
            <person name="Calteau A."/>
            <person name="Vallenet D."/>
            <person name="Casiot C."/>
            <person name="Chane-Woon-Ming B."/>
            <person name="Giloteaux L."/>
            <person name="Barakat M."/>
            <person name="Bonnefoy V."/>
            <person name="Bruneel O."/>
            <person name="Chandler M."/>
            <person name="Cleiss J."/>
            <person name="Duran R."/>
            <person name="Elbaz-Poulichet F."/>
            <person name="Fonknechten N."/>
            <person name="Lauga B."/>
            <person name="Mornico D."/>
            <person name="Ortet P."/>
            <person name="Schaeffer C."/>
            <person name="Siguier P."/>
            <person name="Alexander Thil Smith A."/>
            <person name="Van Dorsselaer A."/>
            <person name="Weissenbach J."/>
            <person name="Medigue C."/>
            <person name="Le Paslier D."/>
        </authorList>
    </citation>
    <scope>NUCLEOTIDE SEQUENCE</scope>
</reference>
<sequence length="188" mass="19951">MIERSALVLYAVAIGVALAFYVGPFRHAAARIASDAAVSKRDQSVIDEDRRLLRQASALRSLQDRVRSAIRSPLQADSSGKGQAGFFERLHAVARGQSVTLTTILQGTEKSATSKASLASMPMKVTVVGRLSGVLRFLSAIDASVGLVDFGEIEIHPATVKEGDASAVAVRISGTFLKVRTPEGMGDR</sequence>
<gene>
    <name evidence="1" type="ORF">CARN1_1811</name>
</gene>
<accession>E6PE23</accession>
<dbReference type="AlphaFoldDB" id="E6PE23"/>
<protein>
    <recommendedName>
        <fullName evidence="2">Pilus assembly protein, PilO</fullName>
    </recommendedName>
</protein>
<proteinExistence type="predicted"/>
<organism evidence="1">
    <name type="scientific">mine drainage metagenome</name>
    <dbReference type="NCBI Taxonomy" id="410659"/>
    <lineage>
        <taxon>unclassified sequences</taxon>
        <taxon>metagenomes</taxon>
        <taxon>ecological metagenomes</taxon>
    </lineage>
</organism>